<protein>
    <submittedName>
        <fullName evidence="3">Uncharacterized protein</fullName>
    </submittedName>
</protein>
<dbReference type="Proteomes" id="UP000070544">
    <property type="component" value="Unassembled WGS sequence"/>
</dbReference>
<dbReference type="AlphaFoldDB" id="A0A139AHE4"/>
<dbReference type="EMBL" id="KQ965754">
    <property type="protein sequence ID" value="KXS16241.1"/>
    <property type="molecule type" value="Genomic_DNA"/>
</dbReference>
<evidence type="ECO:0000256" key="2">
    <source>
        <dbReference type="SAM" id="Phobius"/>
    </source>
</evidence>
<keyword evidence="2" id="KW-0812">Transmembrane</keyword>
<feature type="region of interest" description="Disordered" evidence="1">
    <location>
        <begin position="94"/>
        <end position="123"/>
    </location>
</feature>
<organism evidence="3 4">
    <name type="scientific">Gonapodya prolifera (strain JEL478)</name>
    <name type="common">Monoblepharis prolifera</name>
    <dbReference type="NCBI Taxonomy" id="1344416"/>
    <lineage>
        <taxon>Eukaryota</taxon>
        <taxon>Fungi</taxon>
        <taxon>Fungi incertae sedis</taxon>
        <taxon>Chytridiomycota</taxon>
        <taxon>Chytridiomycota incertae sedis</taxon>
        <taxon>Monoblepharidomycetes</taxon>
        <taxon>Monoblepharidales</taxon>
        <taxon>Gonapodyaceae</taxon>
        <taxon>Gonapodya</taxon>
    </lineage>
</organism>
<keyword evidence="4" id="KW-1185">Reference proteome</keyword>
<gene>
    <name evidence="3" type="ORF">M427DRAFT_295102</name>
</gene>
<reference evidence="3 4" key="1">
    <citation type="journal article" date="2015" name="Genome Biol. Evol.">
        <title>Phylogenomic analyses indicate that early fungi evolved digesting cell walls of algal ancestors of land plants.</title>
        <authorList>
            <person name="Chang Y."/>
            <person name="Wang S."/>
            <person name="Sekimoto S."/>
            <person name="Aerts A.L."/>
            <person name="Choi C."/>
            <person name="Clum A."/>
            <person name="LaButti K.M."/>
            <person name="Lindquist E.A."/>
            <person name="Yee Ngan C."/>
            <person name="Ohm R.A."/>
            <person name="Salamov A.A."/>
            <person name="Grigoriev I.V."/>
            <person name="Spatafora J.W."/>
            <person name="Berbee M.L."/>
        </authorList>
    </citation>
    <scope>NUCLEOTIDE SEQUENCE [LARGE SCALE GENOMIC DNA]</scope>
    <source>
        <strain evidence="3 4">JEL478</strain>
    </source>
</reference>
<evidence type="ECO:0000256" key="1">
    <source>
        <dbReference type="SAM" id="MobiDB-lite"/>
    </source>
</evidence>
<accession>A0A139AHE4</accession>
<feature type="transmembrane region" description="Helical" evidence="2">
    <location>
        <begin position="12"/>
        <end position="30"/>
    </location>
</feature>
<name>A0A139AHE4_GONPJ</name>
<keyword evidence="2" id="KW-1133">Transmembrane helix</keyword>
<evidence type="ECO:0000313" key="4">
    <source>
        <dbReference type="Proteomes" id="UP000070544"/>
    </source>
</evidence>
<proteinExistence type="predicted"/>
<sequence length="225" mass="24487">MLMVGTLAVKLAPIYSFAAVPLITITLVFWEYCRSAYKRRSEFLPFDKLRCEVPPDFVSESNSERGDGLENAEVGSASVVTLRKRSGWIFSRPGGSSADNSAQSLNDVRTSSSGGGPRAMPRDLDGNGFFCENPRDVRAFTGDSGVIGVDHWTHYHVWLPRDLVASLPPSDPLSLFATYAQRAPLGIHIVNGGENVSYVPRTSISVDQPRLSTSRDPAASPVEAR</sequence>
<evidence type="ECO:0000313" key="3">
    <source>
        <dbReference type="EMBL" id="KXS16241.1"/>
    </source>
</evidence>
<keyword evidence="2" id="KW-0472">Membrane</keyword>
<feature type="compositionally biased region" description="Polar residues" evidence="1">
    <location>
        <begin position="97"/>
        <end position="112"/>
    </location>
</feature>